<feature type="transmembrane region" description="Helical" evidence="1">
    <location>
        <begin position="113"/>
        <end position="134"/>
    </location>
</feature>
<reference evidence="2 3" key="1">
    <citation type="submission" date="2018-06" db="EMBL/GenBank/DDBJ databases">
        <authorList>
            <consortium name="Pathogen Informatics"/>
            <person name="Doyle S."/>
        </authorList>
    </citation>
    <scope>NUCLEOTIDE SEQUENCE [LARGE SCALE GENOMIC DNA]</scope>
    <source>
        <strain evidence="2 3">NCTC13456</strain>
    </source>
</reference>
<evidence type="ECO:0000313" key="2">
    <source>
        <dbReference type="EMBL" id="STD55905.1"/>
    </source>
</evidence>
<evidence type="ECO:0000256" key="1">
    <source>
        <dbReference type="SAM" id="Phobius"/>
    </source>
</evidence>
<feature type="transmembrane region" description="Helical" evidence="1">
    <location>
        <begin position="76"/>
        <end position="101"/>
    </location>
</feature>
<protein>
    <submittedName>
        <fullName evidence="2">Uncharacterized protein</fullName>
    </submittedName>
</protein>
<dbReference type="AlphaFoldDB" id="A0A376G5E3"/>
<organism evidence="2 3">
    <name type="scientific">Empedobacter falsenii</name>
    <dbReference type="NCBI Taxonomy" id="343874"/>
    <lineage>
        <taxon>Bacteria</taxon>
        <taxon>Pseudomonadati</taxon>
        <taxon>Bacteroidota</taxon>
        <taxon>Flavobacteriia</taxon>
        <taxon>Flavobacteriales</taxon>
        <taxon>Weeksellaceae</taxon>
        <taxon>Empedobacter</taxon>
    </lineage>
</organism>
<keyword evidence="1" id="KW-0472">Membrane</keyword>
<proteinExistence type="predicted"/>
<feature type="transmembrane region" description="Helical" evidence="1">
    <location>
        <begin position="140"/>
        <end position="164"/>
    </location>
</feature>
<sequence length="393" mass="47122">MDLLPKFLKDIIDNFNLEQVVLWIKEIFIFLFKPQKFVTLFYQQSIKKQINQLIFYTGLLLLTFFSFGYGNSQQQFYKQLFIVFFISIPFVLINLCSFYFLSKIRSKVWKVFSFIYISWTFFLIPILVFSYIFLKTENYSFLFLSNAFNSIATIYSLFIIWSVFSDSILRIIFGYVLNIFLLNIFFLLIALVFRDPYSNTKNLDPILNEYEITFSQIKSFSGEPYSFRQSVNYEEKKIQNEIGFLDNDTLKYYGDEHIRILRNLYNNNIKYIDSVKPKLIFNRNREMVSDLSNHFKVMNSYFDYYPCDTCLVKHKKIIRRKDSVVIEVTKEYLIDKPYHKNYNMYQNKIDKIIKGNEYGTSPQLLLEFLLKPLDLLAEQMEWYTGETSSILIN</sequence>
<feature type="transmembrane region" description="Helical" evidence="1">
    <location>
        <begin position="20"/>
        <end position="41"/>
    </location>
</feature>
<name>A0A376G5E3_9FLAO</name>
<feature type="transmembrane region" description="Helical" evidence="1">
    <location>
        <begin position="171"/>
        <end position="193"/>
    </location>
</feature>
<keyword evidence="1" id="KW-0812">Transmembrane</keyword>
<dbReference type="Proteomes" id="UP000254737">
    <property type="component" value="Unassembled WGS sequence"/>
</dbReference>
<gene>
    <name evidence="2" type="ORF">NCTC13456_01885</name>
</gene>
<feature type="transmembrane region" description="Helical" evidence="1">
    <location>
        <begin position="53"/>
        <end position="70"/>
    </location>
</feature>
<accession>A0A376G5E3</accession>
<dbReference type="RefSeq" id="WP_115000145.1">
    <property type="nucleotide sequence ID" value="NZ_UFXS01000001.1"/>
</dbReference>
<evidence type="ECO:0000313" key="3">
    <source>
        <dbReference type="Proteomes" id="UP000254737"/>
    </source>
</evidence>
<dbReference type="EMBL" id="UFXS01000001">
    <property type="protein sequence ID" value="STD55905.1"/>
    <property type="molecule type" value="Genomic_DNA"/>
</dbReference>
<keyword evidence="1" id="KW-1133">Transmembrane helix</keyword>